<name>A0A286RL70_9BACT</name>
<gene>
    <name evidence="2" type="ORF">THTE_4124</name>
</gene>
<reference evidence="2 3" key="1">
    <citation type="journal article" name="Front. Microbiol.">
        <title>Sugar Metabolism of the First Thermophilic Planctomycete Thermogutta terrifontis: Comparative Genomic and Transcriptomic Approaches.</title>
        <authorList>
            <person name="Elcheninov A.G."/>
            <person name="Menzel P."/>
            <person name="Gudbergsdottir S.R."/>
            <person name="Slesarev A.I."/>
            <person name="Kadnikov V.V."/>
            <person name="Krogh A."/>
            <person name="Bonch-Osmolovskaya E.A."/>
            <person name="Peng X."/>
            <person name="Kublanov I.V."/>
        </authorList>
    </citation>
    <scope>NUCLEOTIDE SEQUENCE [LARGE SCALE GENOMIC DNA]</scope>
    <source>
        <strain evidence="2 3">R1</strain>
    </source>
</reference>
<dbReference type="EMBL" id="CP018477">
    <property type="protein sequence ID" value="ASV76725.1"/>
    <property type="molecule type" value="Genomic_DNA"/>
</dbReference>
<dbReference type="KEGG" id="ttf:THTE_4124"/>
<evidence type="ECO:0000313" key="3">
    <source>
        <dbReference type="Proteomes" id="UP000215086"/>
    </source>
</evidence>
<proteinExistence type="predicted"/>
<dbReference type="Proteomes" id="UP000215086">
    <property type="component" value="Chromosome"/>
</dbReference>
<accession>A0A286RL70</accession>
<organism evidence="2 3">
    <name type="scientific">Thermogutta terrifontis</name>
    <dbReference type="NCBI Taxonomy" id="1331910"/>
    <lineage>
        <taxon>Bacteria</taxon>
        <taxon>Pseudomonadati</taxon>
        <taxon>Planctomycetota</taxon>
        <taxon>Planctomycetia</taxon>
        <taxon>Pirellulales</taxon>
        <taxon>Thermoguttaceae</taxon>
        <taxon>Thermogutta</taxon>
    </lineage>
</organism>
<evidence type="ECO:0000313" key="2">
    <source>
        <dbReference type="EMBL" id="ASV76725.1"/>
    </source>
</evidence>
<protein>
    <submittedName>
        <fullName evidence="2">Uncharacterized protein</fullName>
    </submittedName>
</protein>
<evidence type="ECO:0000256" key="1">
    <source>
        <dbReference type="SAM" id="MobiDB-lite"/>
    </source>
</evidence>
<keyword evidence="3" id="KW-1185">Reference proteome</keyword>
<feature type="region of interest" description="Disordered" evidence="1">
    <location>
        <begin position="1"/>
        <end position="22"/>
    </location>
</feature>
<sequence>MNHGATNMGEMRRFSQGWLPTREIPPARQFSVRMGKGDSLCSG</sequence>
<dbReference type="AlphaFoldDB" id="A0A286RL70"/>